<dbReference type="AlphaFoldDB" id="A0AAN9NUW4"/>
<comment type="caution">
    <text evidence="4">The sequence shown here is derived from an EMBL/GenBank/DDBJ whole genome shotgun (WGS) entry which is preliminary data.</text>
</comment>
<proteinExistence type="predicted"/>
<reference evidence="4 5" key="1">
    <citation type="submission" date="2024-01" db="EMBL/GenBank/DDBJ databases">
        <title>The genomes of 5 underutilized Papilionoideae crops provide insights into root nodulation and disease resistanc.</title>
        <authorList>
            <person name="Jiang F."/>
        </authorList>
    </citation>
    <scope>NUCLEOTIDE SEQUENCE [LARGE SCALE GENOMIC DNA]</scope>
    <source>
        <strain evidence="4">JINMINGXINNONG_FW02</strain>
        <tissue evidence="4">Leaves</tissue>
    </source>
</reference>
<feature type="domain" description="Prolamin-like" evidence="3">
    <location>
        <begin position="50"/>
        <end position="123"/>
    </location>
</feature>
<dbReference type="Proteomes" id="UP001374584">
    <property type="component" value="Unassembled WGS sequence"/>
</dbReference>
<organism evidence="4 5">
    <name type="scientific">Phaseolus coccineus</name>
    <name type="common">Scarlet runner bean</name>
    <name type="synonym">Phaseolus multiflorus</name>
    <dbReference type="NCBI Taxonomy" id="3886"/>
    <lineage>
        <taxon>Eukaryota</taxon>
        <taxon>Viridiplantae</taxon>
        <taxon>Streptophyta</taxon>
        <taxon>Embryophyta</taxon>
        <taxon>Tracheophyta</taxon>
        <taxon>Spermatophyta</taxon>
        <taxon>Magnoliopsida</taxon>
        <taxon>eudicotyledons</taxon>
        <taxon>Gunneridae</taxon>
        <taxon>Pentapetalae</taxon>
        <taxon>rosids</taxon>
        <taxon>fabids</taxon>
        <taxon>Fabales</taxon>
        <taxon>Fabaceae</taxon>
        <taxon>Papilionoideae</taxon>
        <taxon>50 kb inversion clade</taxon>
        <taxon>NPAAA clade</taxon>
        <taxon>indigoferoid/millettioid clade</taxon>
        <taxon>Phaseoleae</taxon>
        <taxon>Phaseolus</taxon>
    </lineage>
</organism>
<evidence type="ECO:0000313" key="5">
    <source>
        <dbReference type="Proteomes" id="UP001374584"/>
    </source>
</evidence>
<accession>A0AAN9NUW4</accession>
<evidence type="ECO:0000256" key="2">
    <source>
        <dbReference type="SAM" id="SignalP"/>
    </source>
</evidence>
<dbReference type="InterPro" id="IPR008502">
    <property type="entry name" value="Prolamin-like"/>
</dbReference>
<gene>
    <name evidence="4" type="ORF">VNO80_02816</name>
</gene>
<keyword evidence="1 2" id="KW-0732">Signal</keyword>
<name>A0AAN9NUW4_PHACN</name>
<dbReference type="PANTHER" id="PTHR31951">
    <property type="entry name" value="BIFUNCTIONAL INHIBITOR/LIPID-TRANSFER PROTEIN/SEED STORAGE 2S ALBUMIN SUPERFAMILY PROTEIN-RELATED"/>
    <property type="match status" value="1"/>
</dbReference>
<evidence type="ECO:0000259" key="3">
    <source>
        <dbReference type="Pfam" id="PF05617"/>
    </source>
</evidence>
<dbReference type="Pfam" id="PF05617">
    <property type="entry name" value="Prolamin_like"/>
    <property type="match status" value="1"/>
</dbReference>
<feature type="signal peptide" evidence="2">
    <location>
        <begin position="1"/>
        <end position="22"/>
    </location>
</feature>
<dbReference type="EMBL" id="JAYMYR010000002">
    <property type="protein sequence ID" value="KAK7377392.1"/>
    <property type="molecule type" value="Genomic_DNA"/>
</dbReference>
<dbReference type="PANTHER" id="PTHR31951:SF22">
    <property type="entry name" value="ECA1 GAMETOGENESIS RELATED FAMILY"/>
    <property type="match status" value="1"/>
</dbReference>
<feature type="chain" id="PRO_5043035779" description="Prolamin-like domain-containing protein" evidence="2">
    <location>
        <begin position="23"/>
        <end position="126"/>
    </location>
</feature>
<protein>
    <recommendedName>
        <fullName evidence="3">Prolamin-like domain-containing protein</fullName>
    </recommendedName>
</protein>
<sequence>MATFSNNFSLILLFFMMSSALMFHTGFFNVASTPSNAPGPVSSYEDYLANCASNLDTFCGKDVFFAIFFGNATVNEDCCDELVSGVGKVCHDDMTKYVLTKSNFKSSYVQILERSQKIWNNCVALE</sequence>
<keyword evidence="5" id="KW-1185">Reference proteome</keyword>
<evidence type="ECO:0000313" key="4">
    <source>
        <dbReference type="EMBL" id="KAK7377392.1"/>
    </source>
</evidence>
<evidence type="ECO:0000256" key="1">
    <source>
        <dbReference type="ARBA" id="ARBA00022729"/>
    </source>
</evidence>